<keyword evidence="4" id="KW-1185">Reference proteome</keyword>
<feature type="transmembrane region" description="Helical" evidence="1">
    <location>
        <begin position="148"/>
        <end position="169"/>
    </location>
</feature>
<evidence type="ECO:0000259" key="2">
    <source>
        <dbReference type="Pfam" id="PF14342"/>
    </source>
</evidence>
<dbReference type="OrthoDB" id="9757546at2"/>
<reference evidence="3 4" key="1">
    <citation type="submission" date="2019-04" db="EMBL/GenBank/DDBJ databases">
        <title>Crenobacter sp. nov.</title>
        <authorList>
            <person name="Shi S."/>
        </authorList>
    </citation>
    <scope>NUCLEOTIDE SEQUENCE [LARGE SCALE GENOMIC DNA]</scope>
    <source>
        <strain evidence="3 4">GY 70310</strain>
    </source>
</reference>
<keyword evidence="1" id="KW-0812">Transmembrane</keyword>
<dbReference type="EMBL" id="STGJ01000007">
    <property type="protein sequence ID" value="TIC83510.1"/>
    <property type="molecule type" value="Genomic_DNA"/>
</dbReference>
<dbReference type="Pfam" id="PF14342">
    <property type="entry name" value="DUF4396"/>
    <property type="match status" value="1"/>
</dbReference>
<keyword evidence="1" id="KW-0472">Membrane</keyword>
<protein>
    <submittedName>
        <fullName evidence="3">DUF4396 domain-containing protein</fullName>
    </submittedName>
</protein>
<dbReference type="Proteomes" id="UP000308891">
    <property type="component" value="Unassembled WGS sequence"/>
</dbReference>
<feature type="transmembrane region" description="Helical" evidence="1">
    <location>
        <begin position="6"/>
        <end position="26"/>
    </location>
</feature>
<comment type="caution">
    <text evidence="3">The sequence shown here is derived from an EMBL/GenBank/DDBJ whole genome shotgun (WGS) entry which is preliminary data.</text>
</comment>
<organism evidence="3 4">
    <name type="scientific">Crenobacter intestini</name>
    <dbReference type="NCBI Taxonomy" id="2563443"/>
    <lineage>
        <taxon>Bacteria</taxon>
        <taxon>Pseudomonadati</taxon>
        <taxon>Pseudomonadota</taxon>
        <taxon>Betaproteobacteria</taxon>
        <taxon>Neisseriales</taxon>
        <taxon>Neisseriaceae</taxon>
        <taxon>Crenobacter</taxon>
    </lineage>
</organism>
<dbReference type="InterPro" id="IPR025509">
    <property type="entry name" value="DUF4396"/>
</dbReference>
<sequence>MKIMLWVWPVNALWAGPLAIWAYRVIGNGGKPRIAAGVPAQAPGGMAGMPHDMSKMAKHDMGDMAGHDMGAMHHDMADMPGHGMGNMAGHAMTGMQHGMPRRPFWQSIVAGTLHCGAGCTLADLATPWLFAAAPFLVLGSPVFGEWTLAYLLALVIGVGFQYGGLIGMVPETGAALVWRALKVDFFSLSAWQVGMYGWMGFAIFGVFGPLHPTEPAFWLMMQLAMACGFVTAYPMNWLLVKTGIKHAM</sequence>
<feature type="domain" description="DUF4396" evidence="2">
    <location>
        <begin position="105"/>
        <end position="245"/>
    </location>
</feature>
<gene>
    <name evidence="3" type="ORF">E5K04_07920</name>
</gene>
<evidence type="ECO:0000313" key="4">
    <source>
        <dbReference type="Proteomes" id="UP000308891"/>
    </source>
</evidence>
<keyword evidence="1" id="KW-1133">Transmembrane helix</keyword>
<evidence type="ECO:0000256" key="1">
    <source>
        <dbReference type="SAM" id="Phobius"/>
    </source>
</evidence>
<evidence type="ECO:0000313" key="3">
    <source>
        <dbReference type="EMBL" id="TIC83510.1"/>
    </source>
</evidence>
<accession>A0A4T0UWP1</accession>
<feature type="transmembrane region" description="Helical" evidence="1">
    <location>
        <begin position="216"/>
        <end position="240"/>
    </location>
</feature>
<name>A0A4T0UWP1_9NEIS</name>
<feature type="transmembrane region" description="Helical" evidence="1">
    <location>
        <begin position="104"/>
        <end position="128"/>
    </location>
</feature>
<proteinExistence type="predicted"/>
<dbReference type="AlphaFoldDB" id="A0A4T0UWP1"/>
<feature type="transmembrane region" description="Helical" evidence="1">
    <location>
        <begin position="190"/>
        <end position="210"/>
    </location>
</feature>